<proteinExistence type="predicted"/>
<dbReference type="SUPFAM" id="SSF56672">
    <property type="entry name" value="DNA/RNA polymerases"/>
    <property type="match status" value="1"/>
</dbReference>
<sequence length="219" mass="25395">MIALEETGLKLKTNKCTFLKSEIELIGHTVSNVGLKPLGKNTEAIEIERGERNFTTTELEMSAVVFATNYFREYLIGRKITVFRNYSSLRFYKTMKNPSSRITKFIFKSLEFDLEIKHRPGSWNTAANCLSHYLVHTTKITDILYENDKDEINANSTSFKINSYNIKPETLTTLQSEDKFLQRIYLIKQKLLYFKNQSPHGLNLTTNQFLVDTSELQEP</sequence>
<dbReference type="PANTHER" id="PTHR37984:SF5">
    <property type="entry name" value="PROTEIN NYNRIN-LIKE"/>
    <property type="match status" value="1"/>
</dbReference>
<gene>
    <name evidence="8" type="ORF">FWK35_00029423</name>
</gene>
<keyword evidence="5" id="KW-0378">Hydrolase</keyword>
<keyword evidence="9" id="KW-1185">Reference proteome</keyword>
<dbReference type="GO" id="GO:0003964">
    <property type="term" value="F:RNA-directed DNA polymerase activity"/>
    <property type="evidence" value="ECO:0007669"/>
    <property type="project" value="UniProtKB-KW"/>
</dbReference>
<evidence type="ECO:0000256" key="3">
    <source>
        <dbReference type="ARBA" id="ARBA00022722"/>
    </source>
</evidence>
<evidence type="ECO:0000313" key="8">
    <source>
        <dbReference type="EMBL" id="KAF0729372.1"/>
    </source>
</evidence>
<organism evidence="8 9">
    <name type="scientific">Aphis craccivora</name>
    <name type="common">Cowpea aphid</name>
    <dbReference type="NCBI Taxonomy" id="307492"/>
    <lineage>
        <taxon>Eukaryota</taxon>
        <taxon>Metazoa</taxon>
        <taxon>Ecdysozoa</taxon>
        <taxon>Arthropoda</taxon>
        <taxon>Hexapoda</taxon>
        <taxon>Insecta</taxon>
        <taxon>Pterygota</taxon>
        <taxon>Neoptera</taxon>
        <taxon>Paraneoptera</taxon>
        <taxon>Hemiptera</taxon>
        <taxon>Sternorrhyncha</taxon>
        <taxon>Aphidomorpha</taxon>
        <taxon>Aphidoidea</taxon>
        <taxon>Aphididae</taxon>
        <taxon>Aphidini</taxon>
        <taxon>Aphis</taxon>
        <taxon>Aphis</taxon>
    </lineage>
</organism>
<evidence type="ECO:0000256" key="4">
    <source>
        <dbReference type="ARBA" id="ARBA00022759"/>
    </source>
</evidence>
<keyword evidence="4" id="KW-0255">Endonuclease</keyword>
<reference evidence="8 9" key="1">
    <citation type="submission" date="2019-08" db="EMBL/GenBank/DDBJ databases">
        <title>Whole genome of Aphis craccivora.</title>
        <authorList>
            <person name="Voronova N.V."/>
            <person name="Shulinski R.S."/>
            <person name="Bandarenka Y.V."/>
            <person name="Zhorov D.G."/>
            <person name="Warner D."/>
        </authorList>
    </citation>
    <scope>NUCLEOTIDE SEQUENCE [LARGE SCALE GENOMIC DNA]</scope>
    <source>
        <strain evidence="8">180601</strain>
        <tissue evidence="8">Whole Body</tissue>
    </source>
</reference>
<dbReference type="OrthoDB" id="6628746at2759"/>
<evidence type="ECO:0000259" key="7">
    <source>
        <dbReference type="Pfam" id="PF17917"/>
    </source>
</evidence>
<evidence type="ECO:0000256" key="6">
    <source>
        <dbReference type="ARBA" id="ARBA00022918"/>
    </source>
</evidence>
<keyword evidence="3" id="KW-0540">Nuclease</keyword>
<comment type="caution">
    <text evidence="8">The sequence shown here is derived from an EMBL/GenBank/DDBJ whole genome shotgun (WGS) entry which is preliminary data.</text>
</comment>
<dbReference type="Pfam" id="PF17917">
    <property type="entry name" value="RT_RNaseH"/>
    <property type="match status" value="1"/>
</dbReference>
<feature type="domain" description="Reverse transcriptase RNase H-like" evidence="7">
    <location>
        <begin position="48"/>
        <end position="106"/>
    </location>
</feature>
<evidence type="ECO:0000313" key="9">
    <source>
        <dbReference type="Proteomes" id="UP000478052"/>
    </source>
</evidence>
<dbReference type="Gene3D" id="3.30.70.270">
    <property type="match status" value="1"/>
</dbReference>
<evidence type="ECO:0000256" key="5">
    <source>
        <dbReference type="ARBA" id="ARBA00022801"/>
    </source>
</evidence>
<keyword evidence="1" id="KW-0808">Transferase</keyword>
<dbReference type="InterPro" id="IPR050951">
    <property type="entry name" value="Retrovirus_Pol_polyprotein"/>
</dbReference>
<keyword evidence="2" id="KW-0548">Nucleotidyltransferase</keyword>
<dbReference type="Proteomes" id="UP000478052">
    <property type="component" value="Unassembled WGS sequence"/>
</dbReference>
<dbReference type="InterPro" id="IPR043502">
    <property type="entry name" value="DNA/RNA_pol_sf"/>
</dbReference>
<dbReference type="GO" id="GO:0004519">
    <property type="term" value="F:endonuclease activity"/>
    <property type="evidence" value="ECO:0007669"/>
    <property type="project" value="UniProtKB-KW"/>
</dbReference>
<protein>
    <submittedName>
        <fullName evidence="8">1-phosphatidylinositol 4,5-bisphosphate phosphodiesterase-like</fullName>
    </submittedName>
</protein>
<evidence type="ECO:0000256" key="1">
    <source>
        <dbReference type="ARBA" id="ARBA00022679"/>
    </source>
</evidence>
<keyword evidence="6" id="KW-0695">RNA-directed DNA polymerase</keyword>
<accession>A0A6G0WPT6</accession>
<dbReference type="InterPro" id="IPR041373">
    <property type="entry name" value="RT_RNaseH"/>
</dbReference>
<evidence type="ECO:0000256" key="2">
    <source>
        <dbReference type="ARBA" id="ARBA00022695"/>
    </source>
</evidence>
<dbReference type="EMBL" id="VUJU01008533">
    <property type="protein sequence ID" value="KAF0729372.1"/>
    <property type="molecule type" value="Genomic_DNA"/>
</dbReference>
<dbReference type="InterPro" id="IPR043128">
    <property type="entry name" value="Rev_trsase/Diguanyl_cyclase"/>
</dbReference>
<dbReference type="AlphaFoldDB" id="A0A6G0WPT6"/>
<dbReference type="GO" id="GO:0016787">
    <property type="term" value="F:hydrolase activity"/>
    <property type="evidence" value="ECO:0007669"/>
    <property type="project" value="UniProtKB-KW"/>
</dbReference>
<name>A0A6G0WPT6_APHCR</name>
<dbReference type="PANTHER" id="PTHR37984">
    <property type="entry name" value="PROTEIN CBG26694"/>
    <property type="match status" value="1"/>
</dbReference>